<dbReference type="Pfam" id="PF07454">
    <property type="entry name" value="SpoIIP"/>
    <property type="match status" value="1"/>
</dbReference>
<dbReference type="Proteomes" id="UP001056500">
    <property type="component" value="Chromosome"/>
</dbReference>
<evidence type="ECO:0000313" key="2">
    <source>
        <dbReference type="EMBL" id="USG63903.1"/>
    </source>
</evidence>
<dbReference type="NCBIfam" id="TIGR02867">
    <property type="entry name" value="spore_II_P"/>
    <property type="match status" value="1"/>
</dbReference>
<keyword evidence="3" id="KW-1185">Reference proteome</keyword>
<accession>A0ABY4WA31</accession>
<organism evidence="2 3">
    <name type="scientific">Brevibacillus ruminantium</name>
    <dbReference type="NCBI Taxonomy" id="2950604"/>
    <lineage>
        <taxon>Bacteria</taxon>
        <taxon>Bacillati</taxon>
        <taxon>Bacillota</taxon>
        <taxon>Bacilli</taxon>
        <taxon>Bacillales</taxon>
        <taxon>Paenibacillaceae</taxon>
        <taxon>Brevibacillus</taxon>
    </lineage>
</organism>
<feature type="region of interest" description="Disordered" evidence="1">
    <location>
        <begin position="133"/>
        <end position="175"/>
    </location>
</feature>
<gene>
    <name evidence="2" type="ORF">NDK47_17270</name>
</gene>
<name>A0ABY4WA31_9BACL</name>
<evidence type="ECO:0000256" key="1">
    <source>
        <dbReference type="SAM" id="MobiDB-lite"/>
    </source>
</evidence>
<sequence>MAPLIQRQFIILSFITALLFVGTGFLAMSGNRVMIASSAVQRAASHVSSLVMLKWMGQEIPALTNTVQASSDKGANSVTGFIFQLATSIHPGDLRSLLGRELPGLMTEEDARYVVAGKGSTLADLYVEYPRLHGSSGDEAPPAASEEPVVEVLSPQVTEEGKDNKEKPAPTPTTGDRKVVYVYQSHNRESWLSETKPVGTSVDHPERNISMVGKHFGEKLNDLGIGTEINQEDIYQRLLDKGKSYPLSYAESLLSVKAAKESNRELHYFFDLHRDTAPRSETTITIKGKTYARILFVVGKRNKNYEKNEAFAKEFHQLLEQKYPGLSRGVMEKGDKTDHGEYNQSISPGSLLIEVGSKYNTLQESLLTAEAMAEVFAEYYWQAEKVAKPVGEQPAKR</sequence>
<reference evidence="2" key="1">
    <citation type="submission" date="2022-06" db="EMBL/GenBank/DDBJ databases">
        <title>Genome sequencing of Brevibacillus sp. BB3-R1.</title>
        <authorList>
            <person name="Heo J."/>
            <person name="Lee D."/>
            <person name="Won M."/>
            <person name="Han B.-H."/>
            <person name="Hong S.-B."/>
            <person name="Kwon S.-W."/>
        </authorList>
    </citation>
    <scope>NUCLEOTIDE SEQUENCE</scope>
    <source>
        <strain evidence="2">BB3-R1</strain>
    </source>
</reference>
<proteinExistence type="predicted"/>
<dbReference type="InterPro" id="IPR010897">
    <property type="entry name" value="Spore_II_P"/>
</dbReference>
<dbReference type="RefSeq" id="WP_251870985.1">
    <property type="nucleotide sequence ID" value="NZ_CP098755.1"/>
</dbReference>
<evidence type="ECO:0000313" key="3">
    <source>
        <dbReference type="Proteomes" id="UP001056500"/>
    </source>
</evidence>
<protein>
    <submittedName>
        <fullName evidence="2">Stage II sporulation protein P</fullName>
    </submittedName>
</protein>
<dbReference type="EMBL" id="CP098755">
    <property type="protein sequence ID" value="USG63903.1"/>
    <property type="molecule type" value="Genomic_DNA"/>
</dbReference>
<feature type="compositionally biased region" description="Basic and acidic residues" evidence="1">
    <location>
        <begin position="159"/>
        <end position="168"/>
    </location>
</feature>